<feature type="signal peptide" evidence="2">
    <location>
        <begin position="1"/>
        <end position="17"/>
    </location>
</feature>
<keyword evidence="2" id="KW-0732">Signal</keyword>
<sequence length="708" mass="77673">MCIAMLFSLASGNSAYAAPKGKVIVIVANRMGMQQLLEIQVLKSELEKRGYAGLMNIRGSKGTSDVRSYASIGWGSRAYLDAEDVDIRTKDLLEQDVFKRRTAMEPMDINNIGINTIKAKALEGEYSVFPGMLGEELKNNGLGISVVGNADTDMEKVRYSALMAMDKDGNVPSGEIEDINKPDSRMPFGIATDYEKLKKYTQEYYEKSEVTIVELGDTYRLDAYRPYLNDKAYGIMQKNIYKSANDYIGYVLGSLASENDRVYVLAPHTRLADYKNYQRLAPIMIFDGEESGIAYSDTTRREGVIGNIDVAADILDYFGIRSELASGKPIEAKPKAAALSYLEKEYAKIASTYQVRIPALYTYAVFEMLLWISVFICIMKKDRVKSKYFNILSKSLQFTGVVPFVMLIEPAFGIVSKAWTVAFILAVSAVIYFVMRRTLKTDLDRLIFLSVLNGAGILCDAVLGQEMIKRSILGYDSIIGARYYGIGNEYMGILIGAALLGVSGLLQKGKIKKSAAAAILVVTMAILGFPKIGANVGGLITAATCFLLFVLKAYDVKIDFKRIILIGCFVVGVVVAMALLDIYVLGSKSHLAGAIQSIGEGGPQVIVQIIQRKIEMNYRLIGASIWSKVFIIALLIVGILFYRPFGILKTICSENPWLAKGWISIIVGSFVGFVVNDSGVVAAATSISFVIISALVLSMNKIVSEKTS</sequence>
<dbReference type="STRING" id="1286171.EAL2_c12540"/>
<dbReference type="EMBL" id="CP007452">
    <property type="protein sequence ID" value="AHM56549.1"/>
    <property type="molecule type" value="Genomic_DNA"/>
</dbReference>
<evidence type="ECO:0000256" key="1">
    <source>
        <dbReference type="SAM" id="Phobius"/>
    </source>
</evidence>
<evidence type="ECO:0000313" key="3">
    <source>
        <dbReference type="EMBL" id="AHM56549.1"/>
    </source>
</evidence>
<keyword evidence="1" id="KW-1133">Transmembrane helix</keyword>
<feature type="chain" id="PRO_5004913130" evidence="2">
    <location>
        <begin position="18"/>
        <end position="708"/>
    </location>
</feature>
<dbReference type="AlphaFoldDB" id="W8T468"/>
<evidence type="ECO:0000256" key="2">
    <source>
        <dbReference type="SAM" id="SignalP"/>
    </source>
</evidence>
<feature type="transmembrane region" description="Helical" evidence="1">
    <location>
        <begin position="681"/>
        <end position="699"/>
    </location>
</feature>
<keyword evidence="4" id="KW-1185">Reference proteome</keyword>
<accession>W8T468</accession>
<feature type="transmembrane region" description="Helical" evidence="1">
    <location>
        <begin position="536"/>
        <end position="554"/>
    </location>
</feature>
<organism evidence="3 4">
    <name type="scientific">Peptoclostridium acidaminophilum DSM 3953</name>
    <dbReference type="NCBI Taxonomy" id="1286171"/>
    <lineage>
        <taxon>Bacteria</taxon>
        <taxon>Bacillati</taxon>
        <taxon>Bacillota</taxon>
        <taxon>Clostridia</taxon>
        <taxon>Peptostreptococcales</taxon>
        <taxon>Peptoclostridiaceae</taxon>
        <taxon>Peptoclostridium</taxon>
    </lineage>
</organism>
<feature type="transmembrane region" description="Helical" evidence="1">
    <location>
        <begin position="414"/>
        <end position="434"/>
    </location>
</feature>
<gene>
    <name evidence="3" type="ORF">EAL2_c12540</name>
</gene>
<dbReference type="PATRIC" id="fig|1286171.3.peg.1203"/>
<keyword evidence="1" id="KW-0472">Membrane</keyword>
<dbReference type="eggNOG" id="COG3119">
    <property type="taxonomic scope" value="Bacteria"/>
</dbReference>
<feature type="transmembrane region" description="Helical" evidence="1">
    <location>
        <begin position="563"/>
        <end position="585"/>
    </location>
</feature>
<feature type="transmembrane region" description="Helical" evidence="1">
    <location>
        <begin position="483"/>
        <end position="502"/>
    </location>
</feature>
<dbReference type="KEGG" id="eac:EAL2_c12540"/>
<feature type="transmembrane region" description="Helical" evidence="1">
    <location>
        <begin position="391"/>
        <end position="408"/>
    </location>
</feature>
<reference evidence="3 4" key="1">
    <citation type="journal article" date="2014" name="Genome Announc.">
        <title>Complete Genome Sequence of Amino Acid-Utilizing Eubacterium acidaminophilum al-2 (DSM 3953).</title>
        <authorList>
            <person name="Poehlein A."/>
            <person name="Andreesen J.R."/>
            <person name="Daniel R."/>
        </authorList>
    </citation>
    <scope>NUCLEOTIDE SEQUENCE [LARGE SCALE GENOMIC DNA]</scope>
    <source>
        <strain evidence="3 4">DSM 3953</strain>
    </source>
</reference>
<keyword evidence="1" id="KW-0812">Transmembrane</keyword>
<feature type="transmembrane region" description="Helical" evidence="1">
    <location>
        <begin position="360"/>
        <end position="379"/>
    </location>
</feature>
<feature type="transmembrane region" description="Helical" evidence="1">
    <location>
        <begin position="625"/>
        <end position="645"/>
    </location>
</feature>
<protein>
    <submittedName>
        <fullName evidence="3">Putative membrane protein</fullName>
    </submittedName>
</protein>
<proteinExistence type="predicted"/>
<dbReference type="Proteomes" id="UP000019591">
    <property type="component" value="Chromosome"/>
</dbReference>
<feature type="transmembrane region" description="Helical" evidence="1">
    <location>
        <begin position="446"/>
        <end position="463"/>
    </location>
</feature>
<evidence type="ECO:0000313" key="4">
    <source>
        <dbReference type="Proteomes" id="UP000019591"/>
    </source>
</evidence>
<dbReference type="HOGENOM" id="CLU_013382_1_0_9"/>
<name>W8T468_PEPAC</name>
<feature type="transmembrane region" description="Helical" evidence="1">
    <location>
        <begin position="657"/>
        <end position="675"/>
    </location>
</feature>